<comment type="caution">
    <text evidence="3">The sequence shown here is derived from an EMBL/GenBank/DDBJ whole genome shotgun (WGS) entry which is preliminary data.</text>
</comment>
<evidence type="ECO:0000256" key="1">
    <source>
        <dbReference type="ARBA" id="ARBA00023172"/>
    </source>
</evidence>
<organism evidence="3 4">
    <name type="scientific">Dentiradicibacter hellwigii</name>
    <dbReference type="NCBI Taxonomy" id="3149053"/>
    <lineage>
        <taxon>Bacteria</taxon>
        <taxon>Pseudomonadati</taxon>
        <taxon>Pseudomonadota</taxon>
        <taxon>Betaproteobacteria</taxon>
        <taxon>Rhodocyclales</taxon>
        <taxon>Rhodocyclaceae</taxon>
        <taxon>Dentiradicibacter</taxon>
    </lineage>
</organism>
<reference evidence="4" key="1">
    <citation type="submission" date="2024-06" db="EMBL/GenBank/DDBJ databases">
        <title>Radixoralia hellwigii gen. nov., sp nov., isolated from a root canal in the human oral cavity.</title>
        <authorList>
            <person name="Bartsch S."/>
            <person name="Wittmer A."/>
            <person name="Schulz A.-K."/>
            <person name="Neumann-Schaal M."/>
            <person name="Wolf J."/>
            <person name="Gronow S."/>
            <person name="Tennert C."/>
            <person name="Haecker G."/>
            <person name="Cieplik F."/>
            <person name="Al-Ahmad A."/>
        </authorList>
    </citation>
    <scope>NUCLEOTIDE SEQUENCE [LARGE SCALE GENOMIC DNA]</scope>
    <source>
        <strain evidence="4">Wk13</strain>
    </source>
</reference>
<evidence type="ECO:0008006" key="5">
    <source>
        <dbReference type="Google" id="ProtNLM"/>
    </source>
</evidence>
<evidence type="ECO:0000313" key="3">
    <source>
        <dbReference type="EMBL" id="MFA9950942.1"/>
    </source>
</evidence>
<accession>A0ABV4UIU3</accession>
<keyword evidence="4" id="KW-1185">Reference proteome</keyword>
<evidence type="ECO:0000256" key="2">
    <source>
        <dbReference type="SAM" id="MobiDB-lite"/>
    </source>
</evidence>
<dbReference type="InterPro" id="IPR011010">
    <property type="entry name" value="DNA_brk_join_enz"/>
</dbReference>
<dbReference type="Gene3D" id="1.10.443.10">
    <property type="entry name" value="Intergrase catalytic core"/>
    <property type="match status" value="1"/>
</dbReference>
<sequence>MKRHAPHSRRKCASADLTRVSSSLSPAPVSGDASTTTTAPEIALWEIAIPPSIRAAADWLGDQIAAAAAQNDFPALLRFTRDRAFVLLNYFCITDLAEVSRLRRTDIALDAAAMTIVLGGQRRALPSNTSRFCPVAALRIWLSLSEIRDGPIFRRVKGNHQLSAEPLSPGELKNIFRQSTLLAKTGD</sequence>
<feature type="region of interest" description="Disordered" evidence="2">
    <location>
        <begin position="1"/>
        <end position="35"/>
    </location>
</feature>
<protein>
    <recommendedName>
        <fullName evidence="5">Tyr recombinase domain-containing protein</fullName>
    </recommendedName>
</protein>
<feature type="compositionally biased region" description="Basic residues" evidence="2">
    <location>
        <begin position="1"/>
        <end position="12"/>
    </location>
</feature>
<dbReference type="EMBL" id="JBEUWX010000003">
    <property type="protein sequence ID" value="MFA9950942.1"/>
    <property type="molecule type" value="Genomic_DNA"/>
</dbReference>
<dbReference type="SUPFAM" id="SSF56349">
    <property type="entry name" value="DNA breaking-rejoining enzymes"/>
    <property type="match status" value="1"/>
</dbReference>
<evidence type="ECO:0000313" key="4">
    <source>
        <dbReference type="Proteomes" id="UP001574673"/>
    </source>
</evidence>
<dbReference type="Proteomes" id="UP001574673">
    <property type="component" value="Unassembled WGS sequence"/>
</dbReference>
<keyword evidence="1" id="KW-0233">DNA recombination</keyword>
<gene>
    <name evidence="3" type="ORF">ABCS64_11505</name>
</gene>
<dbReference type="InterPro" id="IPR013762">
    <property type="entry name" value="Integrase-like_cat_sf"/>
</dbReference>
<dbReference type="RefSeq" id="WP_418892028.1">
    <property type="nucleotide sequence ID" value="NZ_JBEUWX010000003.1"/>
</dbReference>
<name>A0ABV4UIU3_9RHOO</name>
<proteinExistence type="predicted"/>